<reference evidence="2" key="1">
    <citation type="submission" date="2022-12" db="EMBL/GenBank/DDBJ databases">
        <title>Reclassification of two methanogenic archaea species isolated from the Kolyma lowland permafrost.</title>
        <authorList>
            <person name="Trubitsyn V.E."/>
            <person name="Rivkina E.M."/>
            <person name="Shcherbakova V.A."/>
        </authorList>
    </citation>
    <scope>NUCLEOTIDE SEQUENCE</scope>
    <source>
        <strain evidence="2">M2</strain>
        <strain evidence="3">MK4</strain>
    </source>
</reference>
<dbReference type="Pfam" id="PF09858">
    <property type="entry name" value="DUF2085"/>
    <property type="match status" value="1"/>
</dbReference>
<dbReference type="EMBL" id="JAPVER010000020">
    <property type="protein sequence ID" value="MCZ3366623.1"/>
    <property type="molecule type" value="Genomic_DNA"/>
</dbReference>
<keyword evidence="1" id="KW-1133">Transmembrane helix</keyword>
<gene>
    <name evidence="3" type="ORF">O3H35_16410</name>
    <name evidence="2" type="ORF">O3H54_12100</name>
</gene>
<dbReference type="AlphaFoldDB" id="A0A9E4ZZX7"/>
<keyword evidence="4" id="KW-1185">Reference proteome</keyword>
<proteinExistence type="predicted"/>
<name>A0A9E4ZZX7_9EURY</name>
<dbReference type="EMBL" id="JAPVES010000030">
    <property type="protein sequence ID" value="MCZ3374233.1"/>
    <property type="molecule type" value="Genomic_DNA"/>
</dbReference>
<feature type="transmembrane region" description="Helical" evidence="1">
    <location>
        <begin position="103"/>
        <end position="122"/>
    </location>
</feature>
<sequence>MKNKNSKVATNNHVDSLLKVFICHRLPERTFKIGKWYFPVCSRCTGIYISMFSYYFFVYFVYVQYNPIIITIAFLMIIPVLLDGLTQFFGFRESNNALRFTTGLIAGLGLGILFKAMKWILFS</sequence>
<dbReference type="RefSeq" id="WP_048081088.1">
    <property type="nucleotide sequence ID" value="NZ_JAPVER010000020.1"/>
</dbReference>
<dbReference type="InterPro" id="IPR019206">
    <property type="entry name" value="DUF2085_TM"/>
</dbReference>
<evidence type="ECO:0000313" key="2">
    <source>
        <dbReference type="EMBL" id="MCZ3366623.1"/>
    </source>
</evidence>
<keyword evidence="1" id="KW-0812">Transmembrane</keyword>
<evidence type="ECO:0000256" key="1">
    <source>
        <dbReference type="SAM" id="Phobius"/>
    </source>
</evidence>
<comment type="caution">
    <text evidence="2">The sequence shown here is derived from an EMBL/GenBank/DDBJ whole genome shotgun (WGS) entry which is preliminary data.</text>
</comment>
<evidence type="ECO:0000313" key="3">
    <source>
        <dbReference type="EMBL" id="MCZ3374233.1"/>
    </source>
</evidence>
<protein>
    <submittedName>
        <fullName evidence="2">DUF2085 domain-containing protein</fullName>
    </submittedName>
</protein>
<feature type="transmembrane region" description="Helical" evidence="1">
    <location>
        <begin position="68"/>
        <end position="91"/>
    </location>
</feature>
<keyword evidence="1" id="KW-0472">Membrane</keyword>
<dbReference type="Proteomes" id="UP001074446">
    <property type="component" value="Unassembled WGS sequence"/>
</dbReference>
<evidence type="ECO:0000313" key="4">
    <source>
        <dbReference type="Proteomes" id="UP001068021"/>
    </source>
</evidence>
<accession>A0A9E4ZZX7</accession>
<organism evidence="2 4">
    <name type="scientific">Methanobacterium veterum</name>
    <dbReference type="NCBI Taxonomy" id="408577"/>
    <lineage>
        <taxon>Archaea</taxon>
        <taxon>Methanobacteriati</taxon>
        <taxon>Methanobacteriota</taxon>
        <taxon>Methanomada group</taxon>
        <taxon>Methanobacteria</taxon>
        <taxon>Methanobacteriales</taxon>
        <taxon>Methanobacteriaceae</taxon>
        <taxon>Methanobacterium</taxon>
    </lineage>
</organism>
<dbReference type="Proteomes" id="UP001068021">
    <property type="component" value="Unassembled WGS sequence"/>
</dbReference>